<dbReference type="CDD" id="cd10935">
    <property type="entry name" value="CE4_WalW"/>
    <property type="match status" value="1"/>
</dbReference>
<evidence type="ECO:0000313" key="2">
    <source>
        <dbReference type="Proteomes" id="UP001595897"/>
    </source>
</evidence>
<dbReference type="Proteomes" id="UP001595897">
    <property type="component" value="Unassembled WGS sequence"/>
</dbReference>
<dbReference type="RefSeq" id="WP_382407298.1">
    <property type="nucleotide sequence ID" value="NZ_JBHSGU010000002.1"/>
</dbReference>
<gene>
    <name evidence="1" type="ORF">ACFO4O_08230</name>
</gene>
<evidence type="ECO:0000313" key="1">
    <source>
        <dbReference type="EMBL" id="MFC4700138.1"/>
    </source>
</evidence>
<dbReference type="SUPFAM" id="SSF88713">
    <property type="entry name" value="Glycoside hydrolase/deacetylase"/>
    <property type="match status" value="1"/>
</dbReference>
<reference evidence="2" key="1">
    <citation type="journal article" date="2019" name="Int. J. Syst. Evol. Microbiol.">
        <title>The Global Catalogue of Microorganisms (GCM) 10K type strain sequencing project: providing services to taxonomists for standard genome sequencing and annotation.</title>
        <authorList>
            <consortium name="The Broad Institute Genomics Platform"/>
            <consortium name="The Broad Institute Genome Sequencing Center for Infectious Disease"/>
            <person name="Wu L."/>
            <person name="Ma J."/>
        </authorList>
    </citation>
    <scope>NUCLEOTIDE SEQUENCE [LARGE SCALE GENOMIC DNA]</scope>
    <source>
        <strain evidence="2">KACC 12507</strain>
    </source>
</reference>
<comment type="caution">
    <text evidence="1">The sequence shown here is derived from an EMBL/GenBank/DDBJ whole genome shotgun (WGS) entry which is preliminary data.</text>
</comment>
<organism evidence="1 2">
    <name type="scientific">Glaciecola siphonariae</name>
    <dbReference type="NCBI Taxonomy" id="521012"/>
    <lineage>
        <taxon>Bacteria</taxon>
        <taxon>Pseudomonadati</taxon>
        <taxon>Pseudomonadota</taxon>
        <taxon>Gammaproteobacteria</taxon>
        <taxon>Alteromonadales</taxon>
        <taxon>Alteromonadaceae</taxon>
        <taxon>Glaciecola</taxon>
    </lineage>
</organism>
<keyword evidence="2" id="KW-1185">Reference proteome</keyword>
<name>A0ABV9LVZ8_9ALTE</name>
<sequence>MNKKTDLIFLLSVDTEEEWDWEGPFPEGEFSVENLHKLPEFQSFCTQKGIRPCYFVDYAAAQGIAPDSAFVEQVKNNECELGAHLHPWANPPYFDKPNEANSHVINLPIEEVSEKLDALMALFAERFAYQPKAFRTGRWGISPEIMALLWSRGFEVDSSVYPFYQNEFFSCQGSPTRPYWPSENDVLKSGEQHNILELPVTVGFNRRPFTRANKIHQRLDSQNLQAFKANALLWHSKLLRKIYLSPEVSETSDMIALCEAAIKENGPLLHMYFHSSNLISNGTGFFKAQKPFETICQRIEKVLNHLSHKHNIVFMTLCEAKVYFQTNKQFIAP</sequence>
<dbReference type="Gene3D" id="3.20.20.370">
    <property type="entry name" value="Glycoside hydrolase/deacetylase"/>
    <property type="match status" value="1"/>
</dbReference>
<proteinExistence type="predicted"/>
<dbReference type="EMBL" id="JBHSGU010000002">
    <property type="protein sequence ID" value="MFC4700138.1"/>
    <property type="molecule type" value="Genomic_DNA"/>
</dbReference>
<dbReference type="InterPro" id="IPR011330">
    <property type="entry name" value="Glyco_hydro/deAcase_b/a-brl"/>
</dbReference>
<accession>A0ABV9LVZ8</accession>
<protein>
    <submittedName>
        <fullName evidence="1">Polysaccharide deacetylase family protein</fullName>
    </submittedName>
</protein>